<dbReference type="InterPro" id="IPR008271">
    <property type="entry name" value="Ser/Thr_kinase_AS"/>
</dbReference>
<proteinExistence type="inferred from homology"/>
<dbReference type="InterPro" id="IPR029035">
    <property type="entry name" value="DHS-like_NAD/FAD-binding_dom"/>
</dbReference>
<dbReference type="GO" id="GO:0005524">
    <property type="term" value="F:ATP binding"/>
    <property type="evidence" value="ECO:0007669"/>
    <property type="project" value="UniProtKB-KW"/>
</dbReference>
<evidence type="ECO:0000256" key="9">
    <source>
        <dbReference type="ARBA" id="ARBA00023239"/>
    </source>
</evidence>
<dbReference type="PANTHER" id="PTHR43452:SF3">
    <property type="entry name" value="TRANSAMINATED AMINO ACID DECARBOXYLASE"/>
    <property type="match status" value="1"/>
</dbReference>
<dbReference type="InterPro" id="IPR047214">
    <property type="entry name" value="TPP_PDC_IPDC"/>
</dbReference>
<dbReference type="FunFam" id="3.40.50.970:FF:000024">
    <property type="entry name" value="Pyruvate decarboxylase isozyme"/>
    <property type="match status" value="1"/>
</dbReference>
<keyword evidence="7" id="KW-0460">Magnesium</keyword>
<feature type="compositionally biased region" description="Polar residues" evidence="10">
    <location>
        <begin position="445"/>
        <end position="468"/>
    </location>
</feature>
<dbReference type="GO" id="GO:0030976">
    <property type="term" value="F:thiamine pyrophosphate binding"/>
    <property type="evidence" value="ECO:0007669"/>
    <property type="project" value="InterPro"/>
</dbReference>
<dbReference type="InterPro" id="IPR012000">
    <property type="entry name" value="Thiamin_PyroP_enz_cen_dom"/>
</dbReference>
<dbReference type="GO" id="GO:0005634">
    <property type="term" value="C:nucleus"/>
    <property type="evidence" value="ECO:0007669"/>
    <property type="project" value="TreeGrafter"/>
</dbReference>
<feature type="compositionally biased region" description="Polar residues" evidence="10">
    <location>
        <begin position="918"/>
        <end position="928"/>
    </location>
</feature>
<evidence type="ECO:0000313" key="12">
    <source>
        <dbReference type="EMBL" id="KAG0689732.1"/>
    </source>
</evidence>
<dbReference type="Pfam" id="PF00205">
    <property type="entry name" value="TPP_enzyme_M"/>
    <property type="match status" value="1"/>
</dbReference>
<comment type="caution">
    <text evidence="12">The sequence shown here is derived from an EMBL/GenBank/DDBJ whole genome shotgun (WGS) entry which is preliminary data.</text>
</comment>
<dbReference type="SUPFAM" id="SSF52518">
    <property type="entry name" value="Thiamin diphosphate-binding fold (THDP-binding)"/>
    <property type="match status" value="2"/>
</dbReference>
<evidence type="ECO:0000256" key="1">
    <source>
        <dbReference type="ARBA" id="ARBA00001964"/>
    </source>
</evidence>
<comment type="cofactor">
    <cofactor evidence="1">
        <name>thiamine diphosphate</name>
        <dbReference type="ChEBI" id="CHEBI:58937"/>
    </cofactor>
</comment>
<dbReference type="SUPFAM" id="SSF56112">
    <property type="entry name" value="Protein kinase-like (PK-like)"/>
    <property type="match status" value="1"/>
</dbReference>
<dbReference type="Gene3D" id="1.10.510.10">
    <property type="entry name" value="Transferase(Phosphotransferase) domain 1"/>
    <property type="match status" value="1"/>
</dbReference>
<dbReference type="EMBL" id="PUHW01000064">
    <property type="protein sequence ID" value="KAG0689732.1"/>
    <property type="molecule type" value="Genomic_DNA"/>
</dbReference>
<evidence type="ECO:0000256" key="3">
    <source>
        <dbReference type="ARBA" id="ARBA00022723"/>
    </source>
</evidence>
<keyword evidence="6" id="KW-0067">ATP-binding</keyword>
<dbReference type="InterPro" id="IPR011009">
    <property type="entry name" value="Kinase-like_dom_sf"/>
</dbReference>
<dbReference type="Pfam" id="PF02776">
    <property type="entry name" value="TPP_enzyme_N"/>
    <property type="match status" value="1"/>
</dbReference>
<comment type="similarity">
    <text evidence="2">Belongs to the TPP enzyme family.</text>
</comment>
<gene>
    <name evidence="12" type="ORF">C6P40_004590</name>
</gene>
<keyword evidence="8" id="KW-0786">Thiamine pyrophosphate</keyword>
<keyword evidence="13" id="KW-1185">Reference proteome</keyword>
<feature type="region of interest" description="Disordered" evidence="10">
    <location>
        <begin position="414"/>
        <end position="468"/>
    </location>
</feature>
<name>A0A9P7BET8_9ASCO</name>
<evidence type="ECO:0000256" key="10">
    <source>
        <dbReference type="SAM" id="MobiDB-lite"/>
    </source>
</evidence>
<dbReference type="Gene3D" id="3.40.50.970">
    <property type="match status" value="2"/>
</dbReference>
<sequence length="1552" mass="175092">MNNRNIIDERAAYTKRAQDYTELIKRFSALELSTVGNYKIISEIGSGAFGQVYLGYHKLVRCKVCLKKGNRKIATNGSTNNSNNDNLMREFYYLREFRQHPHITKLYEIIFTESSVYMILEYYPSGDLFEYVTTNQHLSVDESLRIFTQIVGAVYFLHKSGCCHRDLKLENVLLDKHLNVKLSDFGFTRELPFAQYGTKSLLSEYCGTGAYMAPEIVQRVPYSGIKIDIWALGVMFYTMITGEMPFDDSLEFKELEYAIIHNKPRYLESMEILDAESSDKLQEIKFLLNGMLSKDPENRIFSLEDVLKLPLLESYGGQFELATVNKLHYDASYSKDWTTNDKTLFKKLVSAGIDREILQRSIEKETLDSVYGLWALLKDQSENKKNKSLKKSKRKNRSMLKLTSSRNIIGSAARQAFSASPSQSTENLTLSQESNAVGGGLSHLMSRTGSSNTAAAHSSTDGSLMRSTSFKKVRDLVMGPPETPKKLNSIHEKKEKADVGTDFISPSNNNNKHIDQSSLFSKSTQKSSSIHSKKKKITSFSLFNIFKSKPQGEEKGSEKKKSLDSDFLLNRIITNNTVNTASSKSKRYPNEYAPESSAKKVIFETSSVDGNVSKQTPKLDYTNASDENVLMTPDNLKLKRTEPTRPVSMLSAFSNHTSISETSNGSGYITGYSTDNNILVGQNTGNLPLSVSADAYQSIYSPQASARPKFSRGVSEWSVNISSQAESPNSSFTALSRSNSIDSLSRSISSRKKDKNMVFMKRGRSPLNSKVHAKWAMNSVSMTKKKPFIKQDKSQIIEEESSGEDQEEDRDQEEHQVFTGQNMVRKTVHSPVVRPSRSYMRKGSMKFPSLPVTEEDDDSHDTEDEADLEEDNHEYSDVVTENSYQESNKHTNLQVQANSSFNNTIFPNNRGLEDVERTNSNMSDNSLFNDKGHNHPESDKARSLSTSLINASKTKLVDKAIKPASDKEIIENLKVEYKNQTQITISEYIFQRILQLGVKSIFGVPGDFNLKFLEHIYNVEELNWIGCCNELNASYAADAYGKASKNMGVLLTTYGVGELSALNGIGGAYTEFAPLLHLVGTSALAYKRNPKTINMHHLAGNRKTWKKSDHYMYERIASEFSIDSASLEDNPEEACEMIDRVILNVWRNNRPGYIFLPCDITEMKVDLTRLSTPIELEYGFDTPISIINTKVDQILELIYKSNNVSIIADEFIRKFRMEGEFKSLLKKLNGKVNIFNTLYSKGLVNEEDSRFVGTYFGKFEGPVADIMNKSDLVLHIGNFNNELNHGGFTYDVPKNKLIDLSAQYIEIVDDFDDNITMMEILPVLVEKLDILKVNEATRYEQPKKKYELENPPREFPLTEIDLVKSLNENIRTNDILIVETCSFLFAVPDIKIKNAQVIIQAYWASIGYALPATLGASLALRDFNLPGRVITVEGDGSAQMSLQELSSMLRYNIDATLLILNNSGYTIERAIIGPYSSYNDINSNWQWCEILKCFGDIKQEKSKSITIKTEAELNKTLSSDLYANGKFKLLELILPMFDVPEKLTNAVSSKKK</sequence>
<dbReference type="Pfam" id="PF00069">
    <property type="entry name" value="Pkinase"/>
    <property type="match status" value="1"/>
</dbReference>
<dbReference type="GO" id="GO:0000287">
    <property type="term" value="F:magnesium ion binding"/>
    <property type="evidence" value="ECO:0007669"/>
    <property type="project" value="InterPro"/>
</dbReference>
<dbReference type="InterPro" id="IPR011766">
    <property type="entry name" value="TPP_enzyme_TPP-bd"/>
</dbReference>
<dbReference type="InterPro" id="IPR047213">
    <property type="entry name" value="TPP_PYR_PDC_IPDC-like"/>
</dbReference>
<evidence type="ECO:0000256" key="6">
    <source>
        <dbReference type="ARBA" id="ARBA00022840"/>
    </source>
</evidence>
<dbReference type="InterPro" id="IPR012110">
    <property type="entry name" value="PDC/IPDC-like"/>
</dbReference>
<dbReference type="GO" id="GO:0000949">
    <property type="term" value="P:aromatic amino acid family catabolic process to alcohol via Ehrlich pathway"/>
    <property type="evidence" value="ECO:0007669"/>
    <property type="project" value="TreeGrafter"/>
</dbReference>
<evidence type="ECO:0000313" key="13">
    <source>
        <dbReference type="Proteomes" id="UP000697127"/>
    </source>
</evidence>
<dbReference type="Pfam" id="PF02775">
    <property type="entry name" value="TPP_enzyme_C"/>
    <property type="match status" value="1"/>
</dbReference>
<dbReference type="PROSITE" id="PS50011">
    <property type="entry name" value="PROTEIN_KINASE_DOM"/>
    <property type="match status" value="1"/>
</dbReference>
<keyword evidence="5" id="KW-0210">Decarboxylase</keyword>
<dbReference type="InterPro" id="IPR000719">
    <property type="entry name" value="Prot_kinase_dom"/>
</dbReference>
<feature type="region of interest" description="Disordered" evidence="10">
    <location>
        <begin position="917"/>
        <end position="942"/>
    </location>
</feature>
<feature type="compositionally biased region" description="Basic and acidic residues" evidence="10">
    <location>
        <begin position="930"/>
        <end position="942"/>
    </location>
</feature>
<feature type="compositionally biased region" description="Low complexity" evidence="10">
    <location>
        <begin position="516"/>
        <end position="530"/>
    </location>
</feature>
<organism evidence="12 13">
    <name type="scientific">Pichia californica</name>
    <dbReference type="NCBI Taxonomy" id="460514"/>
    <lineage>
        <taxon>Eukaryota</taxon>
        <taxon>Fungi</taxon>
        <taxon>Dikarya</taxon>
        <taxon>Ascomycota</taxon>
        <taxon>Saccharomycotina</taxon>
        <taxon>Pichiomycetes</taxon>
        <taxon>Pichiales</taxon>
        <taxon>Pichiaceae</taxon>
        <taxon>Pichia</taxon>
    </lineage>
</organism>
<evidence type="ECO:0000256" key="8">
    <source>
        <dbReference type="ARBA" id="ARBA00023052"/>
    </source>
</evidence>
<dbReference type="InterPro" id="IPR012001">
    <property type="entry name" value="Thiamin_PyroP_enz_TPP-bd_dom"/>
</dbReference>
<protein>
    <recommendedName>
        <fullName evidence="11">Protein kinase domain-containing protein</fullName>
    </recommendedName>
</protein>
<feature type="compositionally biased region" description="Acidic residues" evidence="10">
    <location>
        <begin position="797"/>
        <end position="811"/>
    </location>
</feature>
<evidence type="ECO:0000256" key="2">
    <source>
        <dbReference type="ARBA" id="ARBA00007812"/>
    </source>
</evidence>
<dbReference type="FunFam" id="1.10.510.10:FF:000571">
    <property type="entry name" value="Maternal embryonic leucine zipper kinase"/>
    <property type="match status" value="1"/>
</dbReference>
<evidence type="ECO:0000259" key="11">
    <source>
        <dbReference type="PROSITE" id="PS50011"/>
    </source>
</evidence>
<dbReference type="CDD" id="cd02005">
    <property type="entry name" value="TPP_PDC_IPDC"/>
    <property type="match status" value="1"/>
</dbReference>
<dbReference type="Proteomes" id="UP000697127">
    <property type="component" value="Unassembled WGS sequence"/>
</dbReference>
<dbReference type="PROSITE" id="PS00108">
    <property type="entry name" value="PROTEIN_KINASE_ST"/>
    <property type="match status" value="1"/>
</dbReference>
<reference evidence="12" key="1">
    <citation type="submission" date="2020-11" db="EMBL/GenBank/DDBJ databases">
        <title>Kefir isolates.</title>
        <authorList>
            <person name="Marcisauskas S."/>
            <person name="Kim Y."/>
            <person name="Blasche S."/>
        </authorList>
    </citation>
    <scope>NUCLEOTIDE SEQUENCE</scope>
    <source>
        <strain evidence="12">Olga-1</strain>
    </source>
</reference>
<dbReference type="CDD" id="cd07038">
    <property type="entry name" value="TPP_PYR_PDC_IPDC_like"/>
    <property type="match status" value="1"/>
</dbReference>
<dbReference type="GO" id="GO:0004672">
    <property type="term" value="F:protein kinase activity"/>
    <property type="evidence" value="ECO:0007669"/>
    <property type="project" value="InterPro"/>
</dbReference>
<dbReference type="GO" id="GO:0005829">
    <property type="term" value="C:cytosol"/>
    <property type="evidence" value="ECO:0007669"/>
    <property type="project" value="TreeGrafter"/>
</dbReference>
<dbReference type="InterPro" id="IPR029061">
    <property type="entry name" value="THDP-binding"/>
</dbReference>
<feature type="compositionally biased region" description="Polar residues" evidence="10">
    <location>
        <begin position="417"/>
        <end position="435"/>
    </location>
</feature>
<evidence type="ECO:0000256" key="4">
    <source>
        <dbReference type="ARBA" id="ARBA00022741"/>
    </source>
</evidence>
<dbReference type="PANTHER" id="PTHR43452">
    <property type="entry name" value="PYRUVATE DECARBOXYLASE"/>
    <property type="match status" value="1"/>
</dbReference>
<dbReference type="SMART" id="SM00220">
    <property type="entry name" value="S_TKc"/>
    <property type="match status" value="1"/>
</dbReference>
<evidence type="ECO:0000256" key="5">
    <source>
        <dbReference type="ARBA" id="ARBA00022793"/>
    </source>
</evidence>
<keyword evidence="9" id="KW-0456">Lyase</keyword>
<dbReference type="GO" id="GO:0004737">
    <property type="term" value="F:pyruvate decarboxylase activity"/>
    <property type="evidence" value="ECO:0007669"/>
    <property type="project" value="TreeGrafter"/>
</dbReference>
<feature type="domain" description="Protein kinase" evidence="11">
    <location>
        <begin position="38"/>
        <end position="312"/>
    </location>
</feature>
<feature type="region of interest" description="Disordered" evidence="10">
    <location>
        <begin position="501"/>
        <end position="532"/>
    </location>
</feature>
<dbReference type="SUPFAM" id="SSF52467">
    <property type="entry name" value="DHS-like NAD/FAD-binding domain"/>
    <property type="match status" value="1"/>
</dbReference>
<keyword evidence="3" id="KW-0479">Metal-binding</keyword>
<dbReference type="Gene3D" id="3.40.50.1220">
    <property type="entry name" value="TPP-binding domain"/>
    <property type="match status" value="1"/>
</dbReference>
<evidence type="ECO:0000256" key="7">
    <source>
        <dbReference type="ARBA" id="ARBA00022842"/>
    </source>
</evidence>
<accession>A0A9P7BET8</accession>
<feature type="region of interest" description="Disordered" evidence="10">
    <location>
        <begin position="786"/>
        <end position="873"/>
    </location>
</feature>
<feature type="compositionally biased region" description="Acidic residues" evidence="10">
    <location>
        <begin position="853"/>
        <end position="872"/>
    </location>
</feature>
<keyword evidence="4" id="KW-0547">Nucleotide-binding</keyword>